<feature type="transmembrane region" description="Helical" evidence="1">
    <location>
        <begin position="122"/>
        <end position="144"/>
    </location>
</feature>
<proteinExistence type="predicted"/>
<feature type="transmembrane region" description="Helical" evidence="1">
    <location>
        <begin position="199"/>
        <end position="218"/>
    </location>
</feature>
<evidence type="ECO:0000313" key="2">
    <source>
        <dbReference type="EMBL" id="SDL96956.1"/>
    </source>
</evidence>
<evidence type="ECO:0000313" key="3">
    <source>
        <dbReference type="Proteomes" id="UP000199350"/>
    </source>
</evidence>
<evidence type="ECO:0000256" key="1">
    <source>
        <dbReference type="SAM" id="Phobius"/>
    </source>
</evidence>
<sequence>MRAGKLLGAWAAVIIVAVTWPFMVPGHSFALRDMVVLPDMALTHASLGFGDLPARNVPQDAVLALTPFPVTLVRIIVVAAACAAAYAGYRVGTSPFGRAAAMTLAVWNPFVVERLLQGQWSLAVAAWLMPFIAVSGSVVAMWVASLTPTGALAAASLSTRPRHVIAAVLFCSPWVGASVLSLSAGTATAESAAAFAPRAQQWVGTLGALLGLGGIWNADAVPPSRSAGFAVFGVALFVLLALGWRAVPRSLLALASVGFAVALASWLGLVGIVIEWLPGAGLLRDGQKWVILSIPAYVYAAGALRPRVAAAALACALLQVPDAPAALAPLRPVTVAPPLIDARGRDVFFLDRPTLLTRGDGVPVVDPATKVMNVVESGALRIDGRVVDAPSPRWSRAQAIAGDAGGAGSTDALAALGIGVVVYPDGRVVETGAPARQLPPAGLALFALWWAAPLLAVAAPAGPATGTARVNGPRKQP</sequence>
<dbReference type="RefSeq" id="WP_092150563.1">
    <property type="nucleotide sequence ID" value="NZ_LT629700.1"/>
</dbReference>
<keyword evidence="1" id="KW-0812">Transmembrane</keyword>
<dbReference type="AlphaFoldDB" id="A0A1G9PDS2"/>
<dbReference type="EMBL" id="LT629700">
    <property type="protein sequence ID" value="SDL96956.1"/>
    <property type="molecule type" value="Genomic_DNA"/>
</dbReference>
<gene>
    <name evidence="2" type="ORF">SAMN04488535_1419</name>
</gene>
<dbReference type="OrthoDB" id="3463898at2"/>
<reference evidence="3" key="1">
    <citation type="submission" date="2016-10" db="EMBL/GenBank/DDBJ databases">
        <authorList>
            <person name="Varghese N."/>
            <person name="Submissions S."/>
        </authorList>
    </citation>
    <scope>NUCLEOTIDE SEQUENCE [LARGE SCALE GENOMIC DNA]</scope>
    <source>
        <strain evidence="3">DSM 20632</strain>
    </source>
</reference>
<accession>A0A1G9PDS2</accession>
<keyword evidence="3" id="KW-1185">Reference proteome</keyword>
<dbReference type="STRING" id="38302.SAMN04488535_1419"/>
<keyword evidence="1" id="KW-0472">Membrane</keyword>
<feature type="transmembrane region" description="Helical" evidence="1">
    <location>
        <begin position="251"/>
        <end position="274"/>
    </location>
</feature>
<keyword evidence="1" id="KW-1133">Transmembrane helix</keyword>
<name>A0A1G9PDS2_9CORY</name>
<organism evidence="2 3">
    <name type="scientific">Corynebacterium mycetoides</name>
    <dbReference type="NCBI Taxonomy" id="38302"/>
    <lineage>
        <taxon>Bacteria</taxon>
        <taxon>Bacillati</taxon>
        <taxon>Actinomycetota</taxon>
        <taxon>Actinomycetes</taxon>
        <taxon>Mycobacteriales</taxon>
        <taxon>Corynebacteriaceae</taxon>
        <taxon>Corynebacterium</taxon>
    </lineage>
</organism>
<feature type="transmembrane region" description="Helical" evidence="1">
    <location>
        <begin position="164"/>
        <end position="187"/>
    </location>
</feature>
<feature type="transmembrane region" description="Helical" evidence="1">
    <location>
        <begin position="68"/>
        <end position="89"/>
    </location>
</feature>
<protein>
    <submittedName>
        <fullName evidence="2">Uncharacterized protein</fullName>
    </submittedName>
</protein>
<dbReference type="Proteomes" id="UP000199350">
    <property type="component" value="Chromosome I"/>
</dbReference>
<feature type="transmembrane region" description="Helical" evidence="1">
    <location>
        <begin position="224"/>
        <end position="244"/>
    </location>
</feature>